<dbReference type="Proteomes" id="UP000474718">
    <property type="component" value="Unassembled WGS sequence"/>
</dbReference>
<keyword evidence="2" id="KW-0418">Kinase</keyword>
<proteinExistence type="predicted"/>
<evidence type="ECO:0000313" key="2">
    <source>
        <dbReference type="EMBL" id="SHF66123.1"/>
    </source>
</evidence>
<name>A0AAQ1RUX0_9FIRM</name>
<dbReference type="Proteomes" id="UP000184089">
    <property type="component" value="Unassembled WGS sequence"/>
</dbReference>
<keyword evidence="4" id="KW-1185">Reference proteome</keyword>
<keyword evidence="2" id="KW-0808">Transferase</keyword>
<evidence type="ECO:0000313" key="1">
    <source>
        <dbReference type="EMBL" id="MZL68590.1"/>
    </source>
</evidence>
<reference evidence="2" key="2">
    <citation type="submission" date="2016-11" db="EMBL/GenBank/DDBJ databases">
        <authorList>
            <person name="Varghese N."/>
            <person name="Submissions S."/>
        </authorList>
    </citation>
    <scope>NUCLEOTIDE SEQUENCE</scope>
    <source>
        <strain evidence="2">DSM 4029</strain>
    </source>
</reference>
<comment type="caution">
    <text evidence="2">The sequence shown here is derived from an EMBL/GenBank/DDBJ whole genome shotgun (WGS) entry which is preliminary data.</text>
</comment>
<dbReference type="AlphaFoldDB" id="A0AAQ1RUX0"/>
<evidence type="ECO:0000313" key="3">
    <source>
        <dbReference type="Proteomes" id="UP000184089"/>
    </source>
</evidence>
<dbReference type="EMBL" id="WWVX01000001">
    <property type="protein sequence ID" value="MZL68590.1"/>
    <property type="molecule type" value="Genomic_DNA"/>
</dbReference>
<dbReference type="GO" id="GO:0016301">
    <property type="term" value="F:kinase activity"/>
    <property type="evidence" value="ECO:0007669"/>
    <property type="project" value="UniProtKB-KW"/>
</dbReference>
<dbReference type="PANTHER" id="PTHR37816:SF2">
    <property type="entry name" value="DNA TOPOLOGY MODULATION PROTEIN FLAR-RELATED PROTEIN"/>
    <property type="match status" value="1"/>
</dbReference>
<sequence length="183" mass="20238">MARGIIVFGSPGSGTTTLGRAVAAQLGFAHFDLDDYLWRWDTEVPFTRTRPREERIALLMGDLSQHPHFVISGSMDSYNQPFVPLFDLAVLNTAPAPVRVERAHRRELALFGARILPGGDMFEEHQRFLDNVARYDSDGSPCLRVHEAWAATLPCPVLRTDGTAPVAENAAQVVGEYHLALVL</sequence>
<dbReference type="SUPFAM" id="SSF52540">
    <property type="entry name" value="P-loop containing nucleoside triphosphate hydrolases"/>
    <property type="match status" value="1"/>
</dbReference>
<organism evidence="2 3">
    <name type="scientific">Bittarella massiliensis</name>
    <name type="common">ex Durand et al. 2017</name>
    <dbReference type="NCBI Taxonomy" id="1720313"/>
    <lineage>
        <taxon>Bacteria</taxon>
        <taxon>Bacillati</taxon>
        <taxon>Bacillota</taxon>
        <taxon>Clostridia</taxon>
        <taxon>Eubacteriales</taxon>
        <taxon>Oscillospiraceae</taxon>
        <taxon>Bittarella (ex Durand et al. 2017)</taxon>
    </lineage>
</organism>
<protein>
    <submittedName>
        <fullName evidence="2">Shikimate kinase</fullName>
    </submittedName>
</protein>
<accession>A0AAQ1RUX0</accession>
<dbReference type="RefSeq" id="WP_044992485.1">
    <property type="nucleotide sequence ID" value="NZ_FQVY01000001.1"/>
</dbReference>
<gene>
    <name evidence="1" type="ORF">GT747_02210</name>
    <name evidence="2" type="ORF">SAMN05444424_0238</name>
</gene>
<dbReference type="InterPro" id="IPR027417">
    <property type="entry name" value="P-loop_NTPase"/>
</dbReference>
<dbReference type="Gene3D" id="3.40.50.300">
    <property type="entry name" value="P-loop containing nucleotide triphosphate hydrolases"/>
    <property type="match status" value="1"/>
</dbReference>
<evidence type="ECO:0000313" key="4">
    <source>
        <dbReference type="Proteomes" id="UP000474718"/>
    </source>
</evidence>
<dbReference type="InterPro" id="IPR052922">
    <property type="entry name" value="Cytidylate_Kinase-2"/>
</dbReference>
<reference evidence="3" key="1">
    <citation type="submission" date="2016-11" db="EMBL/GenBank/DDBJ databases">
        <authorList>
            <person name="Jaros S."/>
            <person name="Januszkiewicz K."/>
            <person name="Wedrychowicz H."/>
        </authorList>
    </citation>
    <scope>NUCLEOTIDE SEQUENCE [LARGE SCALE GENOMIC DNA]</scope>
    <source>
        <strain evidence="3">DSM 4029</strain>
    </source>
</reference>
<dbReference type="PANTHER" id="PTHR37816">
    <property type="entry name" value="YALI0E33011P"/>
    <property type="match status" value="1"/>
</dbReference>
<dbReference type="EMBL" id="FQVY01000001">
    <property type="protein sequence ID" value="SHF66123.1"/>
    <property type="molecule type" value="Genomic_DNA"/>
</dbReference>
<reference evidence="1 4" key="3">
    <citation type="journal article" date="2019" name="Nat. Med.">
        <title>A library of human gut bacterial isolates paired with longitudinal multiomics data enables mechanistic microbiome research.</title>
        <authorList>
            <person name="Poyet M."/>
            <person name="Groussin M."/>
            <person name="Gibbons S.M."/>
            <person name="Avila-Pacheco J."/>
            <person name="Jiang X."/>
            <person name="Kearney S.M."/>
            <person name="Perrotta A.R."/>
            <person name="Berdy B."/>
            <person name="Zhao S."/>
            <person name="Lieberman T.D."/>
            <person name="Swanson P.K."/>
            <person name="Smith M."/>
            <person name="Roesemann S."/>
            <person name="Alexander J.E."/>
            <person name="Rich S.A."/>
            <person name="Livny J."/>
            <person name="Vlamakis H."/>
            <person name="Clish C."/>
            <person name="Bullock K."/>
            <person name="Deik A."/>
            <person name="Scott J."/>
            <person name="Pierce K.A."/>
            <person name="Xavier R.J."/>
            <person name="Alm E.J."/>
        </authorList>
    </citation>
    <scope>NUCLEOTIDE SEQUENCE [LARGE SCALE GENOMIC DNA]</scope>
    <source>
        <strain evidence="1 4">BIOML-A2</strain>
    </source>
</reference>